<dbReference type="EMBL" id="BJXN01000005">
    <property type="protein sequence ID" value="GEM89515.1"/>
    <property type="molecule type" value="Genomic_DNA"/>
</dbReference>
<proteinExistence type="predicted"/>
<evidence type="ECO:0000313" key="1">
    <source>
        <dbReference type="EMBL" id="GEM89515.1"/>
    </source>
</evidence>
<organism evidence="1 2">
    <name type="scientific">Oceanithermus desulfurans NBRC 100063</name>
    <dbReference type="NCBI Taxonomy" id="1227550"/>
    <lineage>
        <taxon>Bacteria</taxon>
        <taxon>Thermotogati</taxon>
        <taxon>Deinococcota</taxon>
        <taxon>Deinococci</taxon>
        <taxon>Thermales</taxon>
        <taxon>Thermaceae</taxon>
        <taxon>Oceanithermus</taxon>
    </lineage>
</organism>
<accession>A0A511RIQ0</accession>
<dbReference type="PANTHER" id="PTHR31118">
    <property type="entry name" value="CYCLASE-LIKE PROTEIN 2"/>
    <property type="match status" value="1"/>
</dbReference>
<dbReference type="Pfam" id="PF04199">
    <property type="entry name" value="Cyclase"/>
    <property type="match status" value="1"/>
</dbReference>
<dbReference type="Proteomes" id="UP000321827">
    <property type="component" value="Unassembled WGS sequence"/>
</dbReference>
<gene>
    <name evidence="1" type="ORF">ODE01S_09490</name>
</gene>
<comment type="caution">
    <text evidence="1">The sequence shown here is derived from an EMBL/GenBank/DDBJ whole genome shotgun (WGS) entry which is preliminary data.</text>
</comment>
<dbReference type="PANTHER" id="PTHR31118:SF12">
    <property type="entry name" value="CYCLASE-LIKE PROTEIN 2"/>
    <property type="match status" value="1"/>
</dbReference>
<dbReference type="RefSeq" id="WP_147146402.1">
    <property type="nucleotide sequence ID" value="NZ_BJXN01000005.1"/>
</dbReference>
<dbReference type="SUPFAM" id="SSF102198">
    <property type="entry name" value="Putative cyclase"/>
    <property type="match status" value="1"/>
</dbReference>
<dbReference type="InterPro" id="IPR007325">
    <property type="entry name" value="KFase/CYL"/>
</dbReference>
<dbReference type="Gene3D" id="3.50.30.50">
    <property type="entry name" value="Putative cyclase"/>
    <property type="match status" value="1"/>
</dbReference>
<sequence>MPRFIDLSATIANSPEGTPEFFKTEIAYADHEAGARQIQALFGVPPELLREGEGWAVETITRLGTHDTTHVDAPYHYNRRIGGEPAATVDQLPLEWFFADGVVLDMTGRERGQVVEVADLEAELGRIGYTLKPLDIVLVRTGMDAYYAHPDYFLMGPGVSPEATRWLFDRGVRVMGIDAWSWDAPLDLQAEAALREKRPGVFWAAHQADLPYAQIERLVGLDRLPPFGFKVAAFPLKIEGASAGPARVVAILD</sequence>
<reference evidence="1 2" key="1">
    <citation type="submission" date="2019-07" db="EMBL/GenBank/DDBJ databases">
        <title>Whole genome shotgun sequence of Oceanithermus desulfurans NBRC 100063.</title>
        <authorList>
            <person name="Hosoyama A."/>
            <person name="Uohara A."/>
            <person name="Ohji S."/>
            <person name="Ichikawa N."/>
        </authorList>
    </citation>
    <scope>NUCLEOTIDE SEQUENCE [LARGE SCALE GENOMIC DNA]</scope>
    <source>
        <strain evidence="1 2">NBRC 100063</strain>
    </source>
</reference>
<dbReference type="OrthoDB" id="9796085at2"/>
<protein>
    <submittedName>
        <fullName evidence="1">Cyclase</fullName>
    </submittedName>
</protein>
<dbReference type="InterPro" id="IPR037175">
    <property type="entry name" value="KFase_sf"/>
</dbReference>
<dbReference type="GO" id="GO:0004061">
    <property type="term" value="F:arylformamidase activity"/>
    <property type="evidence" value="ECO:0007669"/>
    <property type="project" value="InterPro"/>
</dbReference>
<dbReference type="AlphaFoldDB" id="A0A511RIQ0"/>
<dbReference type="GO" id="GO:0019441">
    <property type="term" value="P:L-tryptophan catabolic process to kynurenine"/>
    <property type="evidence" value="ECO:0007669"/>
    <property type="project" value="InterPro"/>
</dbReference>
<name>A0A511RIQ0_9DEIN</name>
<evidence type="ECO:0000313" key="2">
    <source>
        <dbReference type="Proteomes" id="UP000321827"/>
    </source>
</evidence>